<name>A0A9D7FFM2_9RHOO</name>
<dbReference type="InterPro" id="IPR023854">
    <property type="entry name" value="PGA_deacetylase_PgaB"/>
</dbReference>
<dbReference type="Gene3D" id="3.20.20.370">
    <property type="entry name" value="Glycoside hydrolase/deacetylase"/>
    <property type="match status" value="1"/>
</dbReference>
<dbReference type="InterPro" id="IPR011330">
    <property type="entry name" value="Glyco_hydro/deAcase_b/a-brl"/>
</dbReference>
<evidence type="ECO:0000256" key="2">
    <source>
        <dbReference type="SAM" id="SignalP"/>
    </source>
</evidence>
<dbReference type="GO" id="GO:0043708">
    <property type="term" value="P:cell adhesion involved in biofilm formation"/>
    <property type="evidence" value="ECO:0007669"/>
    <property type="project" value="InterPro"/>
</dbReference>
<dbReference type="PANTHER" id="PTHR34216:SF7">
    <property type="entry name" value="POLY-BETA-1,6-N-ACETYL-D-GLUCOSAMINE N-DEACETYLASE"/>
    <property type="match status" value="1"/>
</dbReference>
<dbReference type="Gene3D" id="3.20.20.80">
    <property type="entry name" value="Glycosidases"/>
    <property type="match status" value="1"/>
</dbReference>
<accession>A0A9D7FFM2</accession>
<sequence>MAILNYFRRALLASLLVFLPLAAAQAEGDFIVLCYHEVESEKTGSLTRTAVRSGDLAAQFAWLQASGYHPVSLQQILDSRQGGPALPDKALLLTFDDGKRDVYTRVFPLLKLFRFPVVVALTGHWMNVPDDGMVDYDGVPILRSEFVSWAEVREMQRSGLVEIASHSYDLHRGVLANPQGNTQPAATTRMYAEGIYETDADYLARLRADLRRSSELIEKHTGVPPRTIVWPYGRSNRAAQELAVELGMPVGMTLEDGINTARTPLPQIKRYLIEESPSLQSFAEAVRHLWSPDPARSVRIVPAQWPLVEEGLSRTLDELQKLSPNVAFVDPRVTRNGQQAVLFPTTRLPVAADELNHIAWQIERRAGSPVFIDLPADWLGDHGLLADLARYVNFAGVRIPLEPGDELAVRALNVMERWRWPLRVAYAPRDAVAADTWRKPRPGDLLVLPATAANLALVPAGEAGRVLFEFDPSAQPAAEIARAMRRLEADGFRQFGLAGFPDAGFDPVWSNLSLRSQPLLP</sequence>
<evidence type="ECO:0000313" key="5">
    <source>
        <dbReference type="Proteomes" id="UP000886602"/>
    </source>
</evidence>
<dbReference type="AlphaFoldDB" id="A0A9D7FFM2"/>
<keyword evidence="1 2" id="KW-0732">Signal</keyword>
<feature type="domain" description="NodB homology" evidence="3">
    <location>
        <begin position="89"/>
        <end position="329"/>
    </location>
</feature>
<dbReference type="SUPFAM" id="SSF88713">
    <property type="entry name" value="Glycoside hydrolase/deacetylase"/>
    <property type="match status" value="1"/>
</dbReference>
<dbReference type="NCBIfam" id="TIGR03938">
    <property type="entry name" value="deacetyl_PgaB"/>
    <property type="match status" value="1"/>
</dbReference>
<dbReference type="Pfam" id="PF01522">
    <property type="entry name" value="Polysacc_deac_1"/>
    <property type="match status" value="1"/>
</dbReference>
<proteinExistence type="predicted"/>
<dbReference type="InterPro" id="IPR051398">
    <property type="entry name" value="Polysacch_Deacetylase"/>
</dbReference>
<reference evidence="4" key="1">
    <citation type="submission" date="2020-10" db="EMBL/GenBank/DDBJ databases">
        <title>Connecting structure to function with the recovery of over 1000 high-quality activated sludge metagenome-assembled genomes encoding full-length rRNA genes using long-read sequencing.</title>
        <authorList>
            <person name="Singleton C.M."/>
            <person name="Petriglieri F."/>
            <person name="Kristensen J.M."/>
            <person name="Kirkegaard R.H."/>
            <person name="Michaelsen T.Y."/>
            <person name="Andersen M.H."/>
            <person name="Karst S.M."/>
            <person name="Dueholm M.S."/>
            <person name="Nielsen P.H."/>
            <person name="Albertsen M."/>
        </authorList>
    </citation>
    <scope>NUCLEOTIDE SEQUENCE</scope>
    <source>
        <strain evidence="4">EsbW_18-Q3-R4-48_MAXAC.044</strain>
    </source>
</reference>
<dbReference type="GO" id="GO:0016810">
    <property type="term" value="F:hydrolase activity, acting on carbon-nitrogen (but not peptide) bonds"/>
    <property type="evidence" value="ECO:0007669"/>
    <property type="project" value="InterPro"/>
</dbReference>
<dbReference type="GO" id="GO:0005975">
    <property type="term" value="P:carbohydrate metabolic process"/>
    <property type="evidence" value="ECO:0007669"/>
    <property type="project" value="InterPro"/>
</dbReference>
<dbReference type="EMBL" id="JADJNC010000067">
    <property type="protein sequence ID" value="MBK7425423.1"/>
    <property type="molecule type" value="Genomic_DNA"/>
</dbReference>
<evidence type="ECO:0000259" key="3">
    <source>
        <dbReference type="PROSITE" id="PS51677"/>
    </source>
</evidence>
<comment type="caution">
    <text evidence="4">The sequence shown here is derived from an EMBL/GenBank/DDBJ whole genome shotgun (WGS) entry which is preliminary data.</text>
</comment>
<protein>
    <submittedName>
        <fullName evidence="4">Poly-beta-1,6-N-acetyl-D-glucosamine N-deacetylase PgaB</fullName>
    </submittedName>
</protein>
<dbReference type="PROSITE" id="PS51677">
    <property type="entry name" value="NODB"/>
    <property type="match status" value="1"/>
</dbReference>
<dbReference type="InterPro" id="IPR002509">
    <property type="entry name" value="NODB_dom"/>
</dbReference>
<feature type="chain" id="PRO_5039594925" evidence="2">
    <location>
        <begin position="27"/>
        <end position="521"/>
    </location>
</feature>
<dbReference type="Proteomes" id="UP000886602">
    <property type="component" value="Unassembled WGS sequence"/>
</dbReference>
<gene>
    <name evidence="4" type="primary">pgaB</name>
    <name evidence="4" type="ORF">IPJ48_21360</name>
</gene>
<evidence type="ECO:0000256" key="1">
    <source>
        <dbReference type="ARBA" id="ARBA00022729"/>
    </source>
</evidence>
<feature type="signal peptide" evidence="2">
    <location>
        <begin position="1"/>
        <end position="26"/>
    </location>
</feature>
<organism evidence="4 5">
    <name type="scientific">Candidatus Propionivibrio dominans</name>
    <dbReference type="NCBI Taxonomy" id="2954373"/>
    <lineage>
        <taxon>Bacteria</taxon>
        <taxon>Pseudomonadati</taxon>
        <taxon>Pseudomonadota</taxon>
        <taxon>Betaproteobacteria</taxon>
        <taxon>Rhodocyclales</taxon>
        <taxon>Rhodocyclaceae</taxon>
        <taxon>Propionivibrio</taxon>
    </lineage>
</organism>
<dbReference type="PANTHER" id="PTHR34216">
    <property type="match status" value="1"/>
</dbReference>
<evidence type="ECO:0000313" key="4">
    <source>
        <dbReference type="EMBL" id="MBK7425423.1"/>
    </source>
</evidence>